<accession>U9SH04</accession>
<dbReference type="EMBL" id="KI301477">
    <property type="protein sequence ID" value="ERZ95124.1"/>
    <property type="molecule type" value="Genomic_DNA"/>
</dbReference>
<proteinExistence type="predicted"/>
<dbReference type="AlphaFoldDB" id="U9SH04"/>
<name>U9SH04_RHIID</name>
<organism evidence="1">
    <name type="scientific">Rhizophagus irregularis (strain DAOM 181602 / DAOM 197198 / MUCL 43194)</name>
    <name type="common">Arbuscular mycorrhizal fungus</name>
    <name type="synonym">Glomus intraradices</name>
    <dbReference type="NCBI Taxonomy" id="747089"/>
    <lineage>
        <taxon>Eukaryota</taxon>
        <taxon>Fungi</taxon>
        <taxon>Fungi incertae sedis</taxon>
        <taxon>Mucoromycota</taxon>
        <taxon>Glomeromycotina</taxon>
        <taxon>Glomeromycetes</taxon>
        <taxon>Glomerales</taxon>
        <taxon>Glomeraceae</taxon>
        <taxon>Rhizophagus</taxon>
    </lineage>
</organism>
<reference evidence="1" key="1">
    <citation type="submission" date="2013-07" db="EMBL/GenBank/DDBJ databases">
        <title>The genome of an arbuscular mycorrhizal fungus provides insights into the evolution of the oldest plant symbiosis.</title>
        <authorList>
            <consortium name="DOE Joint Genome Institute"/>
            <person name="Tisserant E."/>
            <person name="Malbreil M."/>
            <person name="Kuo A."/>
            <person name="Kohler A."/>
            <person name="Symeonidi A."/>
            <person name="Balestrini R."/>
            <person name="Charron P."/>
            <person name="Duensing N."/>
            <person name="Frei-dit-Frey N."/>
            <person name="Gianinazzi-Pearson V."/>
            <person name="Gilbert B."/>
            <person name="Handa Y."/>
            <person name="Hijri M."/>
            <person name="Kaul R."/>
            <person name="Kawaguchi M."/>
            <person name="Krajinski F."/>
            <person name="Lammers P."/>
            <person name="Lapierre D."/>
            <person name="Masclaux F.G."/>
            <person name="Murat C."/>
            <person name="Morin E."/>
            <person name="Ndikumana S."/>
            <person name="Pagni M."/>
            <person name="Petitpierre D."/>
            <person name="Requena N."/>
            <person name="Rosikiewicz P."/>
            <person name="Riley R."/>
            <person name="Saito K."/>
            <person name="San Clemente H."/>
            <person name="Shapiro H."/>
            <person name="van Tuinen D."/>
            <person name="Becard G."/>
            <person name="Bonfante P."/>
            <person name="Paszkowski U."/>
            <person name="Shachar-Hill Y."/>
            <person name="Young J.P."/>
            <person name="Sanders I.R."/>
            <person name="Henrissat B."/>
            <person name="Rensing S.A."/>
            <person name="Grigoriev I.V."/>
            <person name="Corradi N."/>
            <person name="Roux C."/>
            <person name="Martin F."/>
        </authorList>
    </citation>
    <scope>NUCLEOTIDE SEQUENCE</scope>
    <source>
        <strain evidence="1">DAOM 197198</strain>
    </source>
</reference>
<protein>
    <submittedName>
        <fullName evidence="1">Uncharacterized protein</fullName>
    </submittedName>
</protein>
<dbReference type="HOGENOM" id="CLU_2590957_0_0_1"/>
<gene>
    <name evidence="1" type="ORF">GLOINDRAFT_13935</name>
</gene>
<evidence type="ECO:0000313" key="1">
    <source>
        <dbReference type="EMBL" id="ERZ95124.1"/>
    </source>
</evidence>
<sequence>MVQLGQFNASAIFRSLTPHFQAPMTSPRSKIVSSLRLQDIVVKEGSKQRMGKNWRQIYNKMIDKTGFKVKQINDLQSREKHQLGSWAFGQKFG</sequence>